<gene>
    <name evidence="1" type="ORF">FGO68_gene8051</name>
</gene>
<protein>
    <submittedName>
        <fullName evidence="1">Uncharacterized protein</fullName>
    </submittedName>
</protein>
<name>A0A8J8NUJ2_HALGN</name>
<accession>A0A8J8NUJ2</accession>
<organism evidence="1 2">
    <name type="scientific">Halteria grandinella</name>
    <dbReference type="NCBI Taxonomy" id="5974"/>
    <lineage>
        <taxon>Eukaryota</taxon>
        <taxon>Sar</taxon>
        <taxon>Alveolata</taxon>
        <taxon>Ciliophora</taxon>
        <taxon>Intramacronucleata</taxon>
        <taxon>Spirotrichea</taxon>
        <taxon>Stichotrichia</taxon>
        <taxon>Sporadotrichida</taxon>
        <taxon>Halteriidae</taxon>
        <taxon>Halteria</taxon>
    </lineage>
</organism>
<dbReference type="Proteomes" id="UP000785679">
    <property type="component" value="Unassembled WGS sequence"/>
</dbReference>
<evidence type="ECO:0000313" key="2">
    <source>
        <dbReference type="Proteomes" id="UP000785679"/>
    </source>
</evidence>
<sequence length="162" mass="18725">MRELGIGSVKTLANISDKLLTFGQLKKFSCTVGNFTAEFKDELIETLSKFVFLEEIQLTIEHFKQTTREIRPECLQELANFPKLRKITVHTNDVSLTDKQLMAGFSPTQIVRKVHRIMQRICQNYLKSALHRALKFVLIALFRIRIAIIIIEECIKAFNLSK</sequence>
<keyword evidence="2" id="KW-1185">Reference proteome</keyword>
<comment type="caution">
    <text evidence="1">The sequence shown here is derived from an EMBL/GenBank/DDBJ whole genome shotgun (WGS) entry which is preliminary data.</text>
</comment>
<evidence type="ECO:0000313" key="1">
    <source>
        <dbReference type="EMBL" id="TNV81867.1"/>
    </source>
</evidence>
<reference evidence="1" key="1">
    <citation type="submission" date="2019-06" db="EMBL/GenBank/DDBJ databases">
        <authorList>
            <person name="Zheng W."/>
        </authorList>
    </citation>
    <scope>NUCLEOTIDE SEQUENCE</scope>
    <source>
        <strain evidence="1">QDHG01</strain>
    </source>
</reference>
<proteinExistence type="predicted"/>
<dbReference type="EMBL" id="RRYP01005630">
    <property type="protein sequence ID" value="TNV81867.1"/>
    <property type="molecule type" value="Genomic_DNA"/>
</dbReference>
<dbReference type="AlphaFoldDB" id="A0A8J8NUJ2"/>